<dbReference type="AlphaFoldDB" id="A0A1C1CBZ2"/>
<gene>
    <name evidence="3" type="ORF">CLCR_00521</name>
</gene>
<accession>A0A1C1CBZ2</accession>
<dbReference type="Pfam" id="PF22943">
    <property type="entry name" value="HTH_68"/>
    <property type="match status" value="1"/>
</dbReference>
<dbReference type="EMBL" id="LGRB01000017">
    <property type="protein sequence ID" value="OCT45987.1"/>
    <property type="molecule type" value="Genomic_DNA"/>
</dbReference>
<dbReference type="eggNOG" id="ENOG502SEWH">
    <property type="taxonomic scope" value="Eukaryota"/>
</dbReference>
<dbReference type="VEuPathDB" id="FungiDB:G647_10024"/>
<evidence type="ECO:0000313" key="3">
    <source>
        <dbReference type="EMBL" id="OCT45987.1"/>
    </source>
</evidence>
<name>A0A1C1CBZ2_9EURO</name>
<feature type="domain" description="Helix-turn-helix" evidence="2">
    <location>
        <begin position="151"/>
        <end position="195"/>
    </location>
</feature>
<dbReference type="OrthoDB" id="4085451at2759"/>
<reference evidence="4" key="1">
    <citation type="submission" date="2015-07" db="EMBL/GenBank/DDBJ databases">
        <authorList>
            <person name="Teixeira M.M."/>
            <person name="Souza R.C."/>
            <person name="Almeida L.G."/>
            <person name="Vicente V.A."/>
            <person name="de Hoog S."/>
            <person name="Bocca A.L."/>
            <person name="de Almeida S.R."/>
            <person name="Vasconcelos A.T."/>
            <person name="Felipe M.S."/>
        </authorList>
    </citation>
    <scope>NUCLEOTIDE SEQUENCE [LARGE SCALE GENOMIC DNA]</scope>
    <source>
        <strain evidence="4">KSF</strain>
    </source>
</reference>
<organism evidence="3 4">
    <name type="scientific">Cladophialophora carrionii</name>
    <dbReference type="NCBI Taxonomy" id="86049"/>
    <lineage>
        <taxon>Eukaryota</taxon>
        <taxon>Fungi</taxon>
        <taxon>Dikarya</taxon>
        <taxon>Ascomycota</taxon>
        <taxon>Pezizomycotina</taxon>
        <taxon>Eurotiomycetes</taxon>
        <taxon>Chaetothyriomycetidae</taxon>
        <taxon>Chaetothyriales</taxon>
        <taxon>Herpotrichiellaceae</taxon>
        <taxon>Cladophialophora</taxon>
    </lineage>
</organism>
<dbReference type="Proteomes" id="UP000094526">
    <property type="component" value="Unassembled WGS sequence"/>
</dbReference>
<feature type="region of interest" description="Disordered" evidence="1">
    <location>
        <begin position="1"/>
        <end position="64"/>
    </location>
</feature>
<dbReference type="STRING" id="86049.A0A1C1CBZ2"/>
<evidence type="ECO:0000256" key="1">
    <source>
        <dbReference type="SAM" id="MobiDB-lite"/>
    </source>
</evidence>
<comment type="caution">
    <text evidence="3">The sequence shown here is derived from an EMBL/GenBank/DDBJ whole genome shotgun (WGS) entry which is preliminary data.</text>
</comment>
<evidence type="ECO:0000313" key="4">
    <source>
        <dbReference type="Proteomes" id="UP000094526"/>
    </source>
</evidence>
<keyword evidence="4" id="KW-1185">Reference proteome</keyword>
<protein>
    <recommendedName>
        <fullName evidence="2">Helix-turn-helix domain-containing protein</fullName>
    </recommendedName>
</protein>
<feature type="compositionally biased region" description="Polar residues" evidence="1">
    <location>
        <begin position="22"/>
        <end position="32"/>
    </location>
</feature>
<proteinExistence type="predicted"/>
<feature type="region of interest" description="Disordered" evidence="1">
    <location>
        <begin position="82"/>
        <end position="116"/>
    </location>
</feature>
<evidence type="ECO:0000259" key="2">
    <source>
        <dbReference type="Pfam" id="PF22943"/>
    </source>
</evidence>
<dbReference type="InterPro" id="IPR054448">
    <property type="entry name" value="HTH_put_ascomycetes"/>
</dbReference>
<sequence length="196" mass="21142">MGNSSSKVARATGSAARRKYPSTPTMLNSGTVPSPEDAPIKPTPAASVRPNVNAAPPSDQKAEHVELDARDPQFGSALRQVGAARPITERKPNEEYFPTSSQPMHSGPNIFPSQPNNPAVLLVQARQRILRQWESELEDQGRPSFAGRTLMSAQEIRQALTSRDDAGKSPSDVEKQMRLKPGLLDQLVAKGVVGNV</sequence>
<dbReference type="VEuPathDB" id="FungiDB:CLCR_00521"/>